<reference evidence="3 4" key="1">
    <citation type="submission" date="2024-03" db="EMBL/GenBank/DDBJ databases">
        <title>Aureococcus anophagefferens CCMP1851 and Kratosvirus quantuckense: Draft genome of a second virus-susceptible host strain in the model system.</title>
        <authorList>
            <person name="Chase E."/>
            <person name="Truchon A.R."/>
            <person name="Schepens W."/>
            <person name="Wilhelm S.W."/>
        </authorList>
    </citation>
    <scope>NUCLEOTIDE SEQUENCE [LARGE SCALE GENOMIC DNA]</scope>
    <source>
        <strain evidence="3 4">CCMP1851</strain>
    </source>
</reference>
<feature type="signal peptide" evidence="2">
    <location>
        <begin position="1"/>
        <end position="16"/>
    </location>
</feature>
<keyword evidence="2" id="KW-0732">Signal</keyword>
<evidence type="ECO:0000313" key="3">
    <source>
        <dbReference type="EMBL" id="KAK7241336.1"/>
    </source>
</evidence>
<evidence type="ECO:0000313" key="4">
    <source>
        <dbReference type="Proteomes" id="UP001363151"/>
    </source>
</evidence>
<feature type="compositionally biased region" description="Acidic residues" evidence="1">
    <location>
        <begin position="316"/>
        <end position="325"/>
    </location>
</feature>
<organism evidence="3 4">
    <name type="scientific">Aureococcus anophagefferens</name>
    <name type="common">Harmful bloom alga</name>
    <dbReference type="NCBI Taxonomy" id="44056"/>
    <lineage>
        <taxon>Eukaryota</taxon>
        <taxon>Sar</taxon>
        <taxon>Stramenopiles</taxon>
        <taxon>Ochrophyta</taxon>
        <taxon>Pelagophyceae</taxon>
        <taxon>Pelagomonadales</taxon>
        <taxon>Pelagomonadaceae</taxon>
        <taxon>Aureococcus</taxon>
    </lineage>
</organism>
<feature type="chain" id="PRO_5047247610" description="SH3 domain-containing protein" evidence="2">
    <location>
        <begin position="17"/>
        <end position="325"/>
    </location>
</feature>
<evidence type="ECO:0008006" key="5">
    <source>
        <dbReference type="Google" id="ProtNLM"/>
    </source>
</evidence>
<dbReference type="Proteomes" id="UP001363151">
    <property type="component" value="Unassembled WGS sequence"/>
</dbReference>
<keyword evidence="4" id="KW-1185">Reference proteome</keyword>
<accession>A0ABR1FZ24</accession>
<gene>
    <name evidence="3" type="ORF">SO694_00050246</name>
</gene>
<proteinExistence type="predicted"/>
<feature type="compositionally biased region" description="Basic and acidic residues" evidence="1">
    <location>
        <begin position="305"/>
        <end position="315"/>
    </location>
</feature>
<feature type="compositionally biased region" description="Pro residues" evidence="1">
    <location>
        <begin position="208"/>
        <end position="228"/>
    </location>
</feature>
<sequence>MRRAVAALLAARVVVAARPFCRNGIRAGDAYCCAKSCKVCGGDGCGSRKGGVRMCCTDGPRHRRRPCQHSREVGCVIPPNATAAARPAPPPPPAPPCPFARGGSAEDCRSWLCRPASGGACRRAPDWLDTKIVGVGWKKSGTTSLQAAFQGSTSSPTLRRASEEVAVLDKLGGGWWLVDKSRGAGRGPYGLVPGTHCCWKLHDDDGGAPPPPPPPAPPPAPASPPPPPRDPHADGRRAPPAPPAPAASTPAPGPAAGDYDDADLEAAFAYLDLLIHGDPFSTGPAPPRFNELCASSSEFAARVKAHADDSRRRASDDEDPLGDLG</sequence>
<feature type="compositionally biased region" description="Low complexity" evidence="1">
    <location>
        <begin position="246"/>
        <end position="257"/>
    </location>
</feature>
<evidence type="ECO:0000256" key="2">
    <source>
        <dbReference type="SAM" id="SignalP"/>
    </source>
</evidence>
<evidence type="ECO:0000256" key="1">
    <source>
        <dbReference type="SAM" id="MobiDB-lite"/>
    </source>
</evidence>
<protein>
    <recommendedName>
        <fullName evidence="5">SH3 domain-containing protein</fullName>
    </recommendedName>
</protein>
<feature type="region of interest" description="Disordered" evidence="1">
    <location>
        <begin position="300"/>
        <end position="325"/>
    </location>
</feature>
<feature type="region of interest" description="Disordered" evidence="1">
    <location>
        <begin position="200"/>
        <end position="260"/>
    </location>
</feature>
<dbReference type="EMBL" id="JBBJCI010000203">
    <property type="protein sequence ID" value="KAK7241336.1"/>
    <property type="molecule type" value="Genomic_DNA"/>
</dbReference>
<comment type="caution">
    <text evidence="3">The sequence shown here is derived from an EMBL/GenBank/DDBJ whole genome shotgun (WGS) entry which is preliminary data.</text>
</comment>
<name>A0ABR1FZ24_AURAN</name>